<feature type="compositionally biased region" description="Polar residues" evidence="1">
    <location>
        <begin position="380"/>
        <end position="400"/>
    </location>
</feature>
<feature type="region of interest" description="Disordered" evidence="1">
    <location>
        <begin position="327"/>
        <end position="400"/>
    </location>
</feature>
<feature type="transmembrane region" description="Helical" evidence="2">
    <location>
        <begin position="218"/>
        <end position="239"/>
    </location>
</feature>
<feature type="signal peptide" evidence="3">
    <location>
        <begin position="1"/>
        <end position="23"/>
    </location>
</feature>
<keyword evidence="3" id="KW-0732">Signal</keyword>
<dbReference type="AlphaFoldDB" id="A0A4Y9YTJ6"/>
<evidence type="ECO:0008006" key="8">
    <source>
        <dbReference type="Google" id="ProtNLM"/>
    </source>
</evidence>
<evidence type="ECO:0000256" key="1">
    <source>
        <dbReference type="SAM" id="MobiDB-lite"/>
    </source>
</evidence>
<gene>
    <name evidence="4" type="ORF">C8Q71DRAFT_215695</name>
    <name evidence="5" type="ORF">EVJ58_g1954</name>
</gene>
<reference evidence="4 7" key="2">
    <citation type="journal article" date="2021" name="Environ. Microbiol.">
        <title>Gene family expansions and transcriptome signatures uncover fungal adaptations to wood decay.</title>
        <authorList>
            <person name="Hage H."/>
            <person name="Miyauchi S."/>
            <person name="Viragh M."/>
            <person name="Drula E."/>
            <person name="Min B."/>
            <person name="Chaduli D."/>
            <person name="Navarro D."/>
            <person name="Favel A."/>
            <person name="Norest M."/>
            <person name="Lesage-Meessen L."/>
            <person name="Balint B."/>
            <person name="Merenyi Z."/>
            <person name="de Eugenio L."/>
            <person name="Morin E."/>
            <person name="Martinez A.T."/>
            <person name="Baldrian P."/>
            <person name="Stursova M."/>
            <person name="Martinez M.J."/>
            <person name="Novotny C."/>
            <person name="Magnuson J.K."/>
            <person name="Spatafora J.W."/>
            <person name="Maurice S."/>
            <person name="Pangilinan J."/>
            <person name="Andreopoulos W."/>
            <person name="LaButti K."/>
            <person name="Hundley H."/>
            <person name="Na H."/>
            <person name="Kuo A."/>
            <person name="Barry K."/>
            <person name="Lipzen A."/>
            <person name="Henrissat B."/>
            <person name="Riley R."/>
            <person name="Ahrendt S."/>
            <person name="Nagy L.G."/>
            <person name="Grigoriev I.V."/>
            <person name="Martin F."/>
            <person name="Rosso M.N."/>
        </authorList>
    </citation>
    <scope>NUCLEOTIDE SEQUENCE [LARGE SCALE GENOMIC DNA]</scope>
    <source>
        <strain evidence="4 7">CIRM-BRFM 1785</strain>
    </source>
</reference>
<dbReference type="RefSeq" id="XP_047783736.1">
    <property type="nucleotide sequence ID" value="XM_047917070.1"/>
</dbReference>
<dbReference type="EMBL" id="JADCUA010000002">
    <property type="protein sequence ID" value="KAH9842689.1"/>
    <property type="molecule type" value="Genomic_DNA"/>
</dbReference>
<comment type="caution">
    <text evidence="5">The sequence shown here is derived from an EMBL/GenBank/DDBJ whole genome shotgun (WGS) entry which is preliminary data.</text>
</comment>
<reference evidence="5 6" key="1">
    <citation type="submission" date="2019-01" db="EMBL/GenBank/DDBJ databases">
        <title>Genome sequencing of the rare red list fungi Fomitopsis rosea.</title>
        <authorList>
            <person name="Buettner E."/>
            <person name="Kellner H."/>
        </authorList>
    </citation>
    <scope>NUCLEOTIDE SEQUENCE [LARGE SCALE GENOMIC DNA]</scope>
    <source>
        <strain evidence="5 6">DSM 105464</strain>
    </source>
</reference>
<dbReference type="GeneID" id="71997802"/>
<dbReference type="Proteomes" id="UP000298390">
    <property type="component" value="Unassembled WGS sequence"/>
</dbReference>
<feature type="compositionally biased region" description="Polar residues" evidence="1">
    <location>
        <begin position="327"/>
        <end position="347"/>
    </location>
</feature>
<evidence type="ECO:0000256" key="3">
    <source>
        <dbReference type="SAM" id="SignalP"/>
    </source>
</evidence>
<dbReference type="EMBL" id="SEKV01000068">
    <property type="protein sequence ID" value="TFY65492.1"/>
    <property type="molecule type" value="Genomic_DNA"/>
</dbReference>
<feature type="compositionally biased region" description="Basic and acidic residues" evidence="1">
    <location>
        <begin position="352"/>
        <end position="369"/>
    </location>
</feature>
<keyword evidence="2" id="KW-1133">Transmembrane helix</keyword>
<dbReference type="Proteomes" id="UP000814176">
    <property type="component" value="Unassembled WGS sequence"/>
</dbReference>
<proteinExistence type="predicted"/>
<organism evidence="5 6">
    <name type="scientific">Rhodofomes roseus</name>
    <dbReference type="NCBI Taxonomy" id="34475"/>
    <lineage>
        <taxon>Eukaryota</taxon>
        <taxon>Fungi</taxon>
        <taxon>Dikarya</taxon>
        <taxon>Basidiomycota</taxon>
        <taxon>Agaricomycotina</taxon>
        <taxon>Agaricomycetes</taxon>
        <taxon>Polyporales</taxon>
        <taxon>Rhodofomes</taxon>
    </lineage>
</organism>
<evidence type="ECO:0000313" key="7">
    <source>
        <dbReference type="Proteomes" id="UP000814176"/>
    </source>
</evidence>
<feature type="chain" id="PRO_5021439943" description="Transmembrane protein" evidence="3">
    <location>
        <begin position="24"/>
        <end position="434"/>
    </location>
</feature>
<keyword evidence="2" id="KW-0472">Membrane</keyword>
<evidence type="ECO:0000313" key="6">
    <source>
        <dbReference type="Proteomes" id="UP000298390"/>
    </source>
</evidence>
<dbReference type="OrthoDB" id="3245657at2759"/>
<dbReference type="Gene3D" id="2.60.120.260">
    <property type="entry name" value="Galactose-binding domain-like"/>
    <property type="match status" value="1"/>
</dbReference>
<keyword evidence="7" id="KW-1185">Reference proteome</keyword>
<evidence type="ECO:0000313" key="5">
    <source>
        <dbReference type="EMBL" id="TFY65492.1"/>
    </source>
</evidence>
<sequence>MWPHLRAASCLVAASLIPQIVHAASTKATIDDNNGDSVTGRKPTYSANWNYGPDCPGCYVQPEQQLTFDHSWHDVTASPIDDNARNVSLSFNGTAITVYGIVPPVVTYATTYVNASFWLDGHHVGTYEHDPSKSSSTAFLYNVTVYQSTSLAYAEHNLVIVAGRDVNASYFAFDWAEYTYDPDHPTTSTSTATSSTPSGVVTSIAASSASSHSSVGPIVGGVVGGIGAVVLALLFFLLWRRRGRGKAGDRIRHVAAEELRREEIEPMRKPESDLEEGVAEMRTPDFTSATPFSAALTSSAVSSLPVESDASRRGGSVAAIVFASNATSSTADSPRTMPSSGRQSKSAMQRAELSRQMRDMEDQVAELRRRQSARPLPSTHVASPSTSSMPSQQAHSELRQQIESLQLEVDRLRAVGVMDEPPPAYEWADLEERV</sequence>
<accession>A0A4Y9YTJ6</accession>
<protein>
    <recommendedName>
        <fullName evidence="8">Transmembrane protein</fullName>
    </recommendedName>
</protein>
<evidence type="ECO:0000256" key="2">
    <source>
        <dbReference type="SAM" id="Phobius"/>
    </source>
</evidence>
<keyword evidence="2" id="KW-0812">Transmembrane</keyword>
<name>A0A4Y9YTJ6_9APHY</name>
<evidence type="ECO:0000313" key="4">
    <source>
        <dbReference type="EMBL" id="KAH9842689.1"/>
    </source>
</evidence>